<keyword evidence="3" id="KW-0804">Transcription</keyword>
<dbReference type="InterPro" id="IPR016032">
    <property type="entry name" value="Sig_transdc_resp-reg_C-effctor"/>
</dbReference>
<dbReference type="PANTHER" id="PTHR44688">
    <property type="entry name" value="DNA-BINDING TRANSCRIPTIONAL ACTIVATOR DEVR_DOSR"/>
    <property type="match status" value="1"/>
</dbReference>
<gene>
    <name evidence="5" type="ORF">JAO74_08085</name>
</gene>
<name>A0ABS0XNX5_9SPHN</name>
<comment type="caution">
    <text evidence="5">The sequence shown here is derived from an EMBL/GenBank/DDBJ whole genome shotgun (WGS) entry which is preliminary data.</text>
</comment>
<dbReference type="InterPro" id="IPR036388">
    <property type="entry name" value="WH-like_DNA-bd_sf"/>
</dbReference>
<evidence type="ECO:0000313" key="5">
    <source>
        <dbReference type="EMBL" id="MBJ6121747.1"/>
    </source>
</evidence>
<evidence type="ECO:0000256" key="1">
    <source>
        <dbReference type="ARBA" id="ARBA00023015"/>
    </source>
</evidence>
<evidence type="ECO:0000259" key="4">
    <source>
        <dbReference type="PROSITE" id="PS50043"/>
    </source>
</evidence>
<dbReference type="RefSeq" id="WP_199036881.1">
    <property type="nucleotide sequence ID" value="NZ_JAELXS010000004.1"/>
</dbReference>
<dbReference type="EMBL" id="JAELXS010000004">
    <property type="protein sequence ID" value="MBJ6121747.1"/>
    <property type="molecule type" value="Genomic_DNA"/>
</dbReference>
<dbReference type="Gene3D" id="1.10.10.10">
    <property type="entry name" value="Winged helix-like DNA-binding domain superfamily/Winged helix DNA-binding domain"/>
    <property type="match status" value="1"/>
</dbReference>
<sequence length="184" mass="21033">MEPLCVWAQYDLRARFIIDHELSIVWINDAANRIIDNHNIMSRDSGRLIFSSKTITRRYLTMIEQSKPGQMPASMCIGANDDHYVLLTAINIGTTARCFTGISMRSSAHAIGFSDEVLRDTFHLTTMERRILECLVSGNTANEVSWLLMISLGTVRVHIRHIYEKLDVSSREGLFNKVLYLVER</sequence>
<evidence type="ECO:0000256" key="2">
    <source>
        <dbReference type="ARBA" id="ARBA00023125"/>
    </source>
</evidence>
<accession>A0ABS0XNX5</accession>
<protein>
    <submittedName>
        <fullName evidence="5">Helix-turn-helix transcriptional regulator</fullName>
    </submittedName>
</protein>
<dbReference type="PROSITE" id="PS50043">
    <property type="entry name" value="HTH_LUXR_2"/>
    <property type="match status" value="1"/>
</dbReference>
<keyword evidence="2" id="KW-0238">DNA-binding</keyword>
<proteinExistence type="predicted"/>
<evidence type="ECO:0000313" key="6">
    <source>
        <dbReference type="Proteomes" id="UP000640426"/>
    </source>
</evidence>
<dbReference type="SUPFAM" id="SSF46894">
    <property type="entry name" value="C-terminal effector domain of the bipartite response regulators"/>
    <property type="match status" value="1"/>
</dbReference>
<dbReference type="PROSITE" id="PS00622">
    <property type="entry name" value="HTH_LUXR_1"/>
    <property type="match status" value="1"/>
</dbReference>
<dbReference type="PANTHER" id="PTHR44688:SF16">
    <property type="entry name" value="DNA-BINDING TRANSCRIPTIONAL ACTIVATOR DEVR_DOSR"/>
    <property type="match status" value="1"/>
</dbReference>
<feature type="domain" description="HTH luxR-type" evidence="4">
    <location>
        <begin position="117"/>
        <end position="182"/>
    </location>
</feature>
<evidence type="ECO:0000256" key="3">
    <source>
        <dbReference type="ARBA" id="ARBA00023163"/>
    </source>
</evidence>
<organism evidence="5 6">
    <name type="scientific">Sphingomonas mollis</name>
    <dbReference type="NCBI Taxonomy" id="2795726"/>
    <lineage>
        <taxon>Bacteria</taxon>
        <taxon>Pseudomonadati</taxon>
        <taxon>Pseudomonadota</taxon>
        <taxon>Alphaproteobacteria</taxon>
        <taxon>Sphingomonadales</taxon>
        <taxon>Sphingomonadaceae</taxon>
        <taxon>Sphingomonas</taxon>
    </lineage>
</organism>
<keyword evidence="1" id="KW-0805">Transcription regulation</keyword>
<dbReference type="PRINTS" id="PR00038">
    <property type="entry name" value="HTHLUXR"/>
</dbReference>
<keyword evidence="6" id="KW-1185">Reference proteome</keyword>
<reference evidence="6" key="1">
    <citation type="submission" date="2020-12" db="EMBL/GenBank/DDBJ databases">
        <title>Hymenobacter sp.</title>
        <authorList>
            <person name="Kim M.K."/>
        </authorList>
    </citation>
    <scope>NUCLEOTIDE SEQUENCE [LARGE SCALE GENOMIC DNA]</scope>
    <source>
        <strain evidence="6">BT553</strain>
    </source>
</reference>
<dbReference type="Proteomes" id="UP000640426">
    <property type="component" value="Unassembled WGS sequence"/>
</dbReference>
<dbReference type="InterPro" id="IPR000792">
    <property type="entry name" value="Tscrpt_reg_LuxR_C"/>
</dbReference>
<dbReference type="SMART" id="SM00421">
    <property type="entry name" value="HTH_LUXR"/>
    <property type="match status" value="1"/>
</dbReference>
<dbReference type="Pfam" id="PF00196">
    <property type="entry name" value="GerE"/>
    <property type="match status" value="1"/>
</dbReference>
<dbReference type="CDD" id="cd06170">
    <property type="entry name" value="LuxR_C_like"/>
    <property type="match status" value="1"/>
</dbReference>